<feature type="domain" description="AB hydrolase-1" evidence="1">
    <location>
        <begin position="57"/>
        <end position="212"/>
    </location>
</feature>
<dbReference type="OrthoDB" id="94039at2759"/>
<dbReference type="AlphaFoldDB" id="A0A6G1GTR4"/>
<gene>
    <name evidence="2" type="ORF">K402DRAFT_465327</name>
</gene>
<name>A0A6G1GTR4_9PEZI</name>
<dbReference type="Gene3D" id="3.40.50.1820">
    <property type="entry name" value="alpha/beta hydrolase"/>
    <property type="match status" value="1"/>
</dbReference>
<accession>A0A6G1GTR4</accession>
<dbReference type="InterPro" id="IPR000073">
    <property type="entry name" value="AB_hydrolase_1"/>
</dbReference>
<dbReference type="Pfam" id="PF12697">
    <property type="entry name" value="Abhydrolase_6"/>
    <property type="match status" value="1"/>
</dbReference>
<keyword evidence="2" id="KW-0378">Hydrolase</keyword>
<evidence type="ECO:0000313" key="2">
    <source>
        <dbReference type="EMBL" id="KAF1984194.1"/>
    </source>
</evidence>
<dbReference type="EMBL" id="ML977169">
    <property type="protein sequence ID" value="KAF1984194.1"/>
    <property type="molecule type" value="Genomic_DNA"/>
</dbReference>
<reference evidence="2" key="1">
    <citation type="journal article" date="2020" name="Stud. Mycol.">
        <title>101 Dothideomycetes genomes: a test case for predicting lifestyles and emergence of pathogens.</title>
        <authorList>
            <person name="Haridas S."/>
            <person name="Albert R."/>
            <person name="Binder M."/>
            <person name="Bloem J."/>
            <person name="Labutti K."/>
            <person name="Salamov A."/>
            <person name="Andreopoulos B."/>
            <person name="Baker S."/>
            <person name="Barry K."/>
            <person name="Bills G."/>
            <person name="Bluhm B."/>
            <person name="Cannon C."/>
            <person name="Castanera R."/>
            <person name="Culley D."/>
            <person name="Daum C."/>
            <person name="Ezra D."/>
            <person name="Gonzalez J."/>
            <person name="Henrissat B."/>
            <person name="Kuo A."/>
            <person name="Liang C."/>
            <person name="Lipzen A."/>
            <person name="Lutzoni F."/>
            <person name="Magnuson J."/>
            <person name="Mondo S."/>
            <person name="Nolan M."/>
            <person name="Ohm R."/>
            <person name="Pangilinan J."/>
            <person name="Park H.-J."/>
            <person name="Ramirez L."/>
            <person name="Alfaro M."/>
            <person name="Sun H."/>
            <person name="Tritt A."/>
            <person name="Yoshinaga Y."/>
            <person name="Zwiers L.-H."/>
            <person name="Turgeon B."/>
            <person name="Goodwin S."/>
            <person name="Spatafora J."/>
            <person name="Crous P."/>
            <person name="Grigoriev I."/>
        </authorList>
    </citation>
    <scope>NUCLEOTIDE SEQUENCE</scope>
    <source>
        <strain evidence="2">CBS 113979</strain>
    </source>
</reference>
<protein>
    <submittedName>
        <fullName evidence="2">Alpha/beta-hydrolase</fullName>
    </submittedName>
</protein>
<organism evidence="2 3">
    <name type="scientific">Aulographum hederae CBS 113979</name>
    <dbReference type="NCBI Taxonomy" id="1176131"/>
    <lineage>
        <taxon>Eukaryota</taxon>
        <taxon>Fungi</taxon>
        <taxon>Dikarya</taxon>
        <taxon>Ascomycota</taxon>
        <taxon>Pezizomycotina</taxon>
        <taxon>Dothideomycetes</taxon>
        <taxon>Pleosporomycetidae</taxon>
        <taxon>Aulographales</taxon>
        <taxon>Aulographaceae</taxon>
    </lineage>
</organism>
<keyword evidence="3" id="KW-1185">Reference proteome</keyword>
<sequence>MAHSESPFQVIEHVVPGQHIREYARATATIDGPLDLVVKQYIPLDNPRPQWGDLTIIAAHGSGLPKELYEPLLEEIHQRSKTAGFQIRSVWFADAAHQGASGMLNEPNLGNDPSWFDHARDVIAMVNHFRNDMVRPIVGLGHSMGAGQLILTSLMHPRLFTSLILLEPVFDKSIHTCRGPALTRASTFRRDVWSSREEAACAARKAYKRWDPRVMERWLNFGYRTMPSVVHPNTRGLQQRLEQIGEQSSACFDINQWLEQRSTGSDELRPSDGGKNWSTSDLEPVTLATTKHQEVFSYLRPNFKGIRVVSETSPETLVPAGRTTIPEIEATKLDGLDRSEIPDLVGPPDATVPFYRAEPVIAYLALPHIRPSVFYVFGEKSPLSAPELRRSKLERTGTGVGGSGGAKAGRVADVEIARGTHFVPLERVAECAAAVFGWLGGESSRWKIDEERLVAAWEAKSAREKATVTPEWVDKIKSLL</sequence>
<dbReference type="GO" id="GO:0016787">
    <property type="term" value="F:hydrolase activity"/>
    <property type="evidence" value="ECO:0007669"/>
    <property type="project" value="UniProtKB-KW"/>
</dbReference>
<dbReference type="InterPro" id="IPR029058">
    <property type="entry name" value="AB_hydrolase_fold"/>
</dbReference>
<proteinExistence type="predicted"/>
<evidence type="ECO:0000259" key="1">
    <source>
        <dbReference type="Pfam" id="PF12697"/>
    </source>
</evidence>
<dbReference type="Proteomes" id="UP000800041">
    <property type="component" value="Unassembled WGS sequence"/>
</dbReference>
<dbReference type="SUPFAM" id="SSF53474">
    <property type="entry name" value="alpha/beta-Hydrolases"/>
    <property type="match status" value="1"/>
</dbReference>
<evidence type="ECO:0000313" key="3">
    <source>
        <dbReference type="Proteomes" id="UP000800041"/>
    </source>
</evidence>